<dbReference type="InterPro" id="IPR007627">
    <property type="entry name" value="RNA_pol_sigma70_r2"/>
</dbReference>
<evidence type="ECO:0000256" key="1">
    <source>
        <dbReference type="ARBA" id="ARBA00010641"/>
    </source>
</evidence>
<dbReference type="InterPro" id="IPR014327">
    <property type="entry name" value="RNA_pol_sigma70_bacteroid"/>
</dbReference>
<dbReference type="Pfam" id="PF08281">
    <property type="entry name" value="Sigma70_r4_2"/>
    <property type="match status" value="1"/>
</dbReference>
<evidence type="ECO:0000313" key="7">
    <source>
        <dbReference type="EMBL" id="MCD2421239.1"/>
    </source>
</evidence>
<keyword evidence="8" id="KW-1185">Reference proteome</keyword>
<evidence type="ECO:0000256" key="2">
    <source>
        <dbReference type="ARBA" id="ARBA00023015"/>
    </source>
</evidence>
<feature type="domain" description="RNA polymerase sigma factor 70 region 4 type 2" evidence="6">
    <location>
        <begin position="125"/>
        <end position="175"/>
    </location>
</feature>
<dbReference type="Pfam" id="PF04542">
    <property type="entry name" value="Sigma70_r2"/>
    <property type="match status" value="1"/>
</dbReference>
<dbReference type="InterPro" id="IPR013249">
    <property type="entry name" value="RNA_pol_sigma70_r4_t2"/>
</dbReference>
<feature type="domain" description="RNA polymerase sigma-70 region 2" evidence="5">
    <location>
        <begin position="29"/>
        <end position="92"/>
    </location>
</feature>
<accession>A0ABS8PJJ9</accession>
<dbReference type="NCBIfam" id="TIGR02937">
    <property type="entry name" value="sigma70-ECF"/>
    <property type="match status" value="1"/>
</dbReference>
<dbReference type="InterPro" id="IPR014284">
    <property type="entry name" value="RNA_pol_sigma-70_dom"/>
</dbReference>
<evidence type="ECO:0000259" key="5">
    <source>
        <dbReference type="Pfam" id="PF04542"/>
    </source>
</evidence>
<dbReference type="RefSeq" id="WP_231002081.1">
    <property type="nucleotide sequence ID" value="NZ_JAJNEC010000001.1"/>
</dbReference>
<keyword evidence="2" id="KW-0805">Transcription regulation</keyword>
<comment type="similarity">
    <text evidence="1">Belongs to the sigma-70 factor family. ECF subfamily.</text>
</comment>
<dbReference type="Proteomes" id="UP001199816">
    <property type="component" value="Unassembled WGS sequence"/>
</dbReference>
<keyword evidence="3" id="KW-0731">Sigma factor</keyword>
<dbReference type="EMBL" id="JAJNEC010000001">
    <property type="protein sequence ID" value="MCD2421239.1"/>
    <property type="molecule type" value="Genomic_DNA"/>
</dbReference>
<keyword evidence="4" id="KW-0804">Transcription</keyword>
<organism evidence="7 8">
    <name type="scientific">Niabella pedocola</name>
    <dbReference type="NCBI Taxonomy" id="1752077"/>
    <lineage>
        <taxon>Bacteria</taxon>
        <taxon>Pseudomonadati</taxon>
        <taxon>Bacteroidota</taxon>
        <taxon>Chitinophagia</taxon>
        <taxon>Chitinophagales</taxon>
        <taxon>Chitinophagaceae</taxon>
        <taxon>Niabella</taxon>
    </lineage>
</organism>
<dbReference type="SUPFAM" id="SSF88659">
    <property type="entry name" value="Sigma3 and sigma4 domains of RNA polymerase sigma factors"/>
    <property type="match status" value="1"/>
</dbReference>
<dbReference type="InterPro" id="IPR039425">
    <property type="entry name" value="RNA_pol_sigma-70-like"/>
</dbReference>
<evidence type="ECO:0000259" key="6">
    <source>
        <dbReference type="Pfam" id="PF08281"/>
    </source>
</evidence>
<reference evidence="7 8" key="1">
    <citation type="submission" date="2021-11" db="EMBL/GenBank/DDBJ databases">
        <title>Genomic of Niabella pedocola.</title>
        <authorList>
            <person name="Wu T."/>
        </authorList>
    </citation>
    <scope>NUCLEOTIDE SEQUENCE [LARGE SCALE GENOMIC DNA]</scope>
    <source>
        <strain evidence="7 8">JCM 31011</strain>
    </source>
</reference>
<protein>
    <submittedName>
        <fullName evidence="7">RNA polymerase sigma-70 factor</fullName>
    </submittedName>
</protein>
<sequence>MEQDIKIQLLVEQIAVLDDSKAFEKLFYLYYKRLLRFADAIVKDAQAAEEVVSDVFLNLWRNRSKLLEIENLNSYLYVATKNLAIRSRTRLQNRKPLNIEEIEIEPEHFTNPEEILLNNELVKRYEAAVSRLPSRCQTIYRLARQDGLRYKEIAAILNVSVKTVDAQMAIALKRITQVVRFIYDEKRL</sequence>
<dbReference type="InterPro" id="IPR036388">
    <property type="entry name" value="WH-like_DNA-bd_sf"/>
</dbReference>
<evidence type="ECO:0000256" key="3">
    <source>
        <dbReference type="ARBA" id="ARBA00023082"/>
    </source>
</evidence>
<evidence type="ECO:0000313" key="8">
    <source>
        <dbReference type="Proteomes" id="UP001199816"/>
    </source>
</evidence>
<name>A0ABS8PJJ9_9BACT</name>
<dbReference type="SUPFAM" id="SSF88946">
    <property type="entry name" value="Sigma2 domain of RNA polymerase sigma factors"/>
    <property type="match status" value="1"/>
</dbReference>
<dbReference type="PANTHER" id="PTHR43133:SF46">
    <property type="entry name" value="RNA POLYMERASE SIGMA-70 FACTOR ECF SUBFAMILY"/>
    <property type="match status" value="1"/>
</dbReference>
<dbReference type="Gene3D" id="1.10.1740.10">
    <property type="match status" value="1"/>
</dbReference>
<gene>
    <name evidence="7" type="ORF">LQ567_00590</name>
</gene>
<dbReference type="InterPro" id="IPR013325">
    <property type="entry name" value="RNA_pol_sigma_r2"/>
</dbReference>
<dbReference type="InterPro" id="IPR013324">
    <property type="entry name" value="RNA_pol_sigma_r3/r4-like"/>
</dbReference>
<dbReference type="Gene3D" id="1.10.10.10">
    <property type="entry name" value="Winged helix-like DNA-binding domain superfamily/Winged helix DNA-binding domain"/>
    <property type="match status" value="1"/>
</dbReference>
<dbReference type="NCBIfam" id="TIGR02985">
    <property type="entry name" value="Sig70_bacteroi1"/>
    <property type="match status" value="1"/>
</dbReference>
<dbReference type="PANTHER" id="PTHR43133">
    <property type="entry name" value="RNA POLYMERASE ECF-TYPE SIGMA FACTO"/>
    <property type="match status" value="1"/>
</dbReference>
<comment type="caution">
    <text evidence="7">The sequence shown here is derived from an EMBL/GenBank/DDBJ whole genome shotgun (WGS) entry which is preliminary data.</text>
</comment>
<evidence type="ECO:0000256" key="4">
    <source>
        <dbReference type="ARBA" id="ARBA00023163"/>
    </source>
</evidence>
<proteinExistence type="inferred from homology"/>